<keyword evidence="4" id="KW-1133">Transmembrane helix</keyword>
<gene>
    <name evidence="6" type="ORF">DIT26_06960</name>
</gene>
<dbReference type="Pfam" id="PF08282">
    <property type="entry name" value="Hydrolase_3"/>
    <property type="match status" value="1"/>
</dbReference>
<dbReference type="PANTHER" id="PTHR24093:SF506">
    <property type="entry name" value="CATION-TRANSPORTING ATPASE PMA1"/>
    <property type="match status" value="1"/>
</dbReference>
<comment type="subcellular location">
    <subcellularLocation>
        <location evidence="1">Membrane</location>
    </subcellularLocation>
</comment>
<proteinExistence type="predicted"/>
<keyword evidence="5" id="KW-0472">Membrane</keyword>
<feature type="non-terminal residue" evidence="6">
    <location>
        <position position="1"/>
    </location>
</feature>
<dbReference type="Gene3D" id="1.20.1110.10">
    <property type="entry name" value="Calcium-transporting ATPase, transmembrane domain"/>
    <property type="match status" value="1"/>
</dbReference>
<evidence type="ECO:0000313" key="7">
    <source>
        <dbReference type="Proteomes" id="UP000264215"/>
    </source>
</evidence>
<dbReference type="InterPro" id="IPR023214">
    <property type="entry name" value="HAD_sf"/>
</dbReference>
<dbReference type="PRINTS" id="PR00119">
    <property type="entry name" value="CATATPASE"/>
</dbReference>
<reference evidence="6 7" key="1">
    <citation type="journal article" date="2018" name="Nat. Biotechnol.">
        <title>A standardized bacterial taxonomy based on genome phylogeny substantially revises the tree of life.</title>
        <authorList>
            <person name="Parks D.H."/>
            <person name="Chuvochina M."/>
            <person name="Waite D.W."/>
            <person name="Rinke C."/>
            <person name="Skarshewski A."/>
            <person name="Chaumeil P.A."/>
            <person name="Hugenholtz P."/>
        </authorList>
    </citation>
    <scope>NUCLEOTIDE SEQUENCE [LARGE SCALE GENOMIC DNA]</scope>
    <source>
        <strain evidence="6">UBA9905</strain>
    </source>
</reference>
<evidence type="ECO:0000256" key="5">
    <source>
        <dbReference type="ARBA" id="ARBA00023136"/>
    </source>
</evidence>
<dbReference type="GO" id="GO:0005886">
    <property type="term" value="C:plasma membrane"/>
    <property type="evidence" value="ECO:0007669"/>
    <property type="project" value="TreeGrafter"/>
</dbReference>
<dbReference type="Pfam" id="PF13246">
    <property type="entry name" value="Cation_ATPase"/>
    <property type="match status" value="1"/>
</dbReference>
<dbReference type="SUPFAM" id="SSF56784">
    <property type="entry name" value="HAD-like"/>
    <property type="match status" value="1"/>
</dbReference>
<dbReference type="PRINTS" id="PR00120">
    <property type="entry name" value="HATPASE"/>
</dbReference>
<dbReference type="Proteomes" id="UP000264215">
    <property type="component" value="Unassembled WGS sequence"/>
</dbReference>
<dbReference type="EMBL" id="DQBS01000158">
    <property type="protein sequence ID" value="HCO70298.1"/>
    <property type="molecule type" value="Genomic_DNA"/>
</dbReference>
<dbReference type="InterPro" id="IPR001757">
    <property type="entry name" value="P_typ_ATPase"/>
</dbReference>
<keyword evidence="2" id="KW-0812">Transmembrane</keyword>
<organism evidence="6 7">
    <name type="scientific">Mesotoga infera</name>
    <dbReference type="NCBI Taxonomy" id="1236046"/>
    <lineage>
        <taxon>Bacteria</taxon>
        <taxon>Thermotogati</taxon>
        <taxon>Thermotogota</taxon>
        <taxon>Thermotogae</taxon>
        <taxon>Kosmotogales</taxon>
        <taxon>Kosmotogaceae</taxon>
        <taxon>Mesotoga</taxon>
    </lineage>
</organism>
<dbReference type="NCBIfam" id="TIGR01494">
    <property type="entry name" value="ATPase_P-type"/>
    <property type="match status" value="2"/>
</dbReference>
<name>A0A3D3TMB4_9BACT</name>
<dbReference type="InterPro" id="IPR023299">
    <property type="entry name" value="ATPase_P-typ_cyto_dom_N"/>
</dbReference>
<evidence type="ECO:0000256" key="3">
    <source>
        <dbReference type="ARBA" id="ARBA00022842"/>
    </source>
</evidence>
<protein>
    <submittedName>
        <fullName evidence="6">ATPase</fullName>
    </submittedName>
</protein>
<evidence type="ECO:0000256" key="1">
    <source>
        <dbReference type="ARBA" id="ARBA00004370"/>
    </source>
</evidence>
<accession>A0A3D3TMB4</accession>
<evidence type="ECO:0000256" key="2">
    <source>
        <dbReference type="ARBA" id="ARBA00022692"/>
    </source>
</evidence>
<dbReference type="Gene3D" id="3.40.50.1000">
    <property type="entry name" value="HAD superfamily/HAD-like"/>
    <property type="match status" value="1"/>
</dbReference>
<keyword evidence="3" id="KW-0460">Magnesium</keyword>
<dbReference type="GO" id="GO:0005388">
    <property type="term" value="F:P-type calcium transporter activity"/>
    <property type="evidence" value="ECO:0007669"/>
    <property type="project" value="TreeGrafter"/>
</dbReference>
<dbReference type="PANTHER" id="PTHR24093">
    <property type="entry name" value="CATION TRANSPORTING ATPASE"/>
    <property type="match status" value="1"/>
</dbReference>
<sequence>QKDEIEKKYPRLAEIPFDSERKMMTTINAIDGKNVVIVKGAIDSVATRCTSGDVEKGKEIADEMGSNALRVLAVASKEIQKIPETLDPAEIESGLTFLGLVGMIDPARPEAKESVRLCRQAGIRPVMITGDHKLTAAAIAREVGILLDGDEVVSGIELSKMPDDELDSRVGSISVYARVSPSDKIRIVHALQKRGEVVAMTGDGVNDAPALKASDIGCAMGITGTDGAKSAADMTLTDDNFATIVDAVKDGCGIFDNIRKVVVFLLGTNIEARLTVLTAM</sequence>
<comment type="caution">
    <text evidence="6">The sequence shown here is derived from an EMBL/GenBank/DDBJ whole genome shotgun (WGS) entry which is preliminary data.</text>
</comment>
<dbReference type="InterPro" id="IPR036412">
    <property type="entry name" value="HAD-like_sf"/>
</dbReference>
<dbReference type="GO" id="GO:0016887">
    <property type="term" value="F:ATP hydrolysis activity"/>
    <property type="evidence" value="ECO:0007669"/>
    <property type="project" value="InterPro"/>
</dbReference>
<evidence type="ECO:0000256" key="4">
    <source>
        <dbReference type="ARBA" id="ARBA00022989"/>
    </source>
</evidence>
<dbReference type="Gene3D" id="3.40.1110.10">
    <property type="entry name" value="Calcium-transporting ATPase, cytoplasmic domain N"/>
    <property type="match status" value="1"/>
</dbReference>
<dbReference type="GO" id="GO:0005524">
    <property type="term" value="F:ATP binding"/>
    <property type="evidence" value="ECO:0007669"/>
    <property type="project" value="InterPro"/>
</dbReference>
<feature type="non-terminal residue" evidence="6">
    <location>
        <position position="280"/>
    </location>
</feature>
<evidence type="ECO:0000313" key="6">
    <source>
        <dbReference type="EMBL" id="HCO70298.1"/>
    </source>
</evidence>
<dbReference type="FunFam" id="3.40.50.1000:FF:000193">
    <property type="entry name" value="Plasma membrane calcium-transporting ATPase 2"/>
    <property type="match status" value="1"/>
</dbReference>
<dbReference type="AlphaFoldDB" id="A0A3D3TMB4"/>